<evidence type="ECO:0000259" key="3">
    <source>
        <dbReference type="Pfam" id="PF01182"/>
    </source>
</evidence>
<dbReference type="CDD" id="cd01399">
    <property type="entry name" value="GlcN6P_deaminase"/>
    <property type="match status" value="1"/>
</dbReference>
<dbReference type="GO" id="GO:0006043">
    <property type="term" value="P:glucosamine catabolic process"/>
    <property type="evidence" value="ECO:0007669"/>
    <property type="project" value="TreeGrafter"/>
</dbReference>
<organism evidence="4 5">
    <name type="scientific">Paenibacillus antri</name>
    <dbReference type="NCBI Taxonomy" id="2582848"/>
    <lineage>
        <taxon>Bacteria</taxon>
        <taxon>Bacillati</taxon>
        <taxon>Bacillota</taxon>
        <taxon>Bacilli</taxon>
        <taxon>Bacillales</taxon>
        <taxon>Paenibacillaceae</taxon>
        <taxon>Paenibacillus</taxon>
    </lineage>
</organism>
<comment type="caution">
    <text evidence="4">The sequence shown here is derived from an EMBL/GenBank/DDBJ whole genome shotgun (WGS) entry which is preliminary data.</text>
</comment>
<dbReference type="PANTHER" id="PTHR11280:SF5">
    <property type="entry name" value="GLUCOSAMINE-6-PHOSPHATE ISOMERASE"/>
    <property type="match status" value="1"/>
</dbReference>
<dbReference type="GO" id="GO:0005737">
    <property type="term" value="C:cytoplasm"/>
    <property type="evidence" value="ECO:0007669"/>
    <property type="project" value="TreeGrafter"/>
</dbReference>
<dbReference type="OrthoDB" id="9791139at2"/>
<dbReference type="InterPro" id="IPR037171">
    <property type="entry name" value="NagB/RpiA_transferase-like"/>
</dbReference>
<dbReference type="SUPFAM" id="SSF100950">
    <property type="entry name" value="NagB/RpiA/CoA transferase-like"/>
    <property type="match status" value="1"/>
</dbReference>
<dbReference type="Proteomes" id="UP000309676">
    <property type="component" value="Unassembled WGS sequence"/>
</dbReference>
<dbReference type="InterPro" id="IPR004547">
    <property type="entry name" value="Glucosamine6P_isomerase"/>
</dbReference>
<evidence type="ECO:0000313" key="5">
    <source>
        <dbReference type="Proteomes" id="UP000309676"/>
    </source>
</evidence>
<accession>A0A5R9G4D5</accession>
<dbReference type="InterPro" id="IPR006148">
    <property type="entry name" value="Glc/Gal-6P_isomerase"/>
</dbReference>
<dbReference type="InterPro" id="IPR018321">
    <property type="entry name" value="Glucosamine6P_isomerase_CS"/>
</dbReference>
<dbReference type="Gene3D" id="3.40.50.1360">
    <property type="match status" value="1"/>
</dbReference>
<keyword evidence="5" id="KW-1185">Reference proteome</keyword>
<proteinExistence type="predicted"/>
<dbReference type="PANTHER" id="PTHR11280">
    <property type="entry name" value="GLUCOSAMINE-6-PHOSPHATE ISOMERASE"/>
    <property type="match status" value="1"/>
</dbReference>
<dbReference type="GO" id="GO:0004342">
    <property type="term" value="F:glucosamine-6-phosphate deaminase activity"/>
    <property type="evidence" value="ECO:0007669"/>
    <property type="project" value="InterPro"/>
</dbReference>
<feature type="domain" description="Glucosamine/galactosamine-6-phosphate isomerase" evidence="3">
    <location>
        <begin position="13"/>
        <end position="226"/>
    </location>
</feature>
<dbReference type="RefSeq" id="WP_138195998.1">
    <property type="nucleotide sequence ID" value="NZ_VCIW01000014.1"/>
</dbReference>
<sequence length="244" mass="26644">MKIHVMAREEIGGFVADLFERTLASKADAVFGLTTGNTPLETGVYRELVRREREGRLDFRRCSFVNPDEQLGLPGTHPESYYAYMRKHLFDEIRFDERRWAIPDGLAAEPEAECARMEAFIREAGGIDLQLVGIGINGHVCFIEPAPALPATCFVTGIAEVNRALYAPLFGGSLEAVPTQAITFGWGTVAKTRKLVLVAVGERKAEIVARALTGPVTTEVPATLLQLHPDAEVVLDPAAAQRLG</sequence>
<evidence type="ECO:0000256" key="1">
    <source>
        <dbReference type="ARBA" id="ARBA00022801"/>
    </source>
</evidence>
<reference evidence="4 5" key="1">
    <citation type="submission" date="2019-05" db="EMBL/GenBank/DDBJ databases">
        <authorList>
            <person name="Narsing Rao M.P."/>
            <person name="Li W.J."/>
        </authorList>
    </citation>
    <scope>NUCLEOTIDE SEQUENCE [LARGE SCALE GENOMIC DNA]</scope>
    <source>
        <strain evidence="4 5">SYSU_K30003</strain>
    </source>
</reference>
<dbReference type="EMBL" id="VCIW01000014">
    <property type="protein sequence ID" value="TLS50631.1"/>
    <property type="molecule type" value="Genomic_DNA"/>
</dbReference>
<dbReference type="GO" id="GO:0006046">
    <property type="term" value="P:N-acetylglucosamine catabolic process"/>
    <property type="evidence" value="ECO:0007669"/>
    <property type="project" value="TreeGrafter"/>
</dbReference>
<keyword evidence="1" id="KW-0378">Hydrolase</keyword>
<dbReference type="GO" id="GO:0019262">
    <property type="term" value="P:N-acetylneuraminate catabolic process"/>
    <property type="evidence" value="ECO:0007669"/>
    <property type="project" value="TreeGrafter"/>
</dbReference>
<evidence type="ECO:0000313" key="4">
    <source>
        <dbReference type="EMBL" id="TLS50631.1"/>
    </source>
</evidence>
<gene>
    <name evidence="4" type="ORF">FE782_19925</name>
</gene>
<name>A0A5R9G4D5_9BACL</name>
<dbReference type="GO" id="GO:0042802">
    <property type="term" value="F:identical protein binding"/>
    <property type="evidence" value="ECO:0007669"/>
    <property type="project" value="TreeGrafter"/>
</dbReference>
<evidence type="ECO:0000256" key="2">
    <source>
        <dbReference type="ARBA" id="ARBA00023277"/>
    </source>
</evidence>
<keyword evidence="2" id="KW-0119">Carbohydrate metabolism</keyword>
<dbReference type="Pfam" id="PF01182">
    <property type="entry name" value="Glucosamine_iso"/>
    <property type="match status" value="1"/>
</dbReference>
<protein>
    <submittedName>
        <fullName evidence="4">Glucosamine-6-phosphate deaminase</fullName>
    </submittedName>
</protein>
<dbReference type="AlphaFoldDB" id="A0A5R9G4D5"/>
<dbReference type="PROSITE" id="PS01161">
    <property type="entry name" value="GLC_GALNAC_ISOMERASE"/>
    <property type="match status" value="1"/>
</dbReference>
<dbReference type="GO" id="GO:0005975">
    <property type="term" value="P:carbohydrate metabolic process"/>
    <property type="evidence" value="ECO:0007669"/>
    <property type="project" value="InterPro"/>
</dbReference>